<protein>
    <submittedName>
        <fullName evidence="1">Uncharacterized protein</fullName>
    </submittedName>
</protein>
<organism evidence="1">
    <name type="scientific">marine sediment metagenome</name>
    <dbReference type="NCBI Taxonomy" id="412755"/>
    <lineage>
        <taxon>unclassified sequences</taxon>
        <taxon>metagenomes</taxon>
        <taxon>ecological metagenomes</taxon>
    </lineage>
</organism>
<comment type="caution">
    <text evidence="1">The sequence shown here is derived from an EMBL/GenBank/DDBJ whole genome shotgun (WGS) entry which is preliminary data.</text>
</comment>
<dbReference type="EMBL" id="BARS01042212">
    <property type="protein sequence ID" value="GAG40350.1"/>
    <property type="molecule type" value="Genomic_DNA"/>
</dbReference>
<sequence length="66" mass="8007">MLREFRLDYMFDDSFLHGLDIIEEAILEENYERAMVIFQEMKPSGIFLPRDFDLFMEILDEANYGY</sequence>
<reference evidence="1" key="1">
    <citation type="journal article" date="2014" name="Front. Microbiol.">
        <title>High frequency of phylogenetically diverse reductive dehalogenase-homologous genes in deep subseafloor sedimentary metagenomes.</title>
        <authorList>
            <person name="Kawai M."/>
            <person name="Futagami T."/>
            <person name="Toyoda A."/>
            <person name="Takaki Y."/>
            <person name="Nishi S."/>
            <person name="Hori S."/>
            <person name="Arai W."/>
            <person name="Tsubouchi T."/>
            <person name="Morono Y."/>
            <person name="Uchiyama I."/>
            <person name="Ito T."/>
            <person name="Fujiyama A."/>
            <person name="Inagaki F."/>
            <person name="Takami H."/>
        </authorList>
    </citation>
    <scope>NUCLEOTIDE SEQUENCE</scope>
    <source>
        <strain evidence="1">Expedition CK06-06</strain>
    </source>
</reference>
<dbReference type="AlphaFoldDB" id="X0XB94"/>
<gene>
    <name evidence="1" type="ORF">S01H1_64068</name>
</gene>
<evidence type="ECO:0000313" key="1">
    <source>
        <dbReference type="EMBL" id="GAG40350.1"/>
    </source>
</evidence>
<accession>X0XB94</accession>
<name>X0XB94_9ZZZZ</name>
<proteinExistence type="predicted"/>